<reference evidence="2" key="2">
    <citation type="submission" date="2020-09" db="EMBL/GenBank/DDBJ databases">
        <authorList>
            <person name="Sun Q."/>
            <person name="Ohkuma M."/>
        </authorList>
    </citation>
    <scope>NUCLEOTIDE SEQUENCE</scope>
    <source>
        <strain evidence="2">JCM 4518</strain>
    </source>
</reference>
<feature type="compositionally biased region" description="Gly residues" evidence="1">
    <location>
        <begin position="64"/>
        <end position="86"/>
    </location>
</feature>
<reference evidence="2" key="1">
    <citation type="journal article" date="2014" name="Int. J. Syst. Evol. Microbiol.">
        <title>Complete genome sequence of Corynebacterium casei LMG S-19264T (=DSM 44701T), isolated from a smear-ripened cheese.</title>
        <authorList>
            <consortium name="US DOE Joint Genome Institute (JGI-PGF)"/>
            <person name="Walter F."/>
            <person name="Albersmeier A."/>
            <person name="Kalinowski J."/>
            <person name="Ruckert C."/>
        </authorList>
    </citation>
    <scope>NUCLEOTIDE SEQUENCE</scope>
    <source>
        <strain evidence="2">JCM 4518</strain>
    </source>
</reference>
<dbReference type="EMBL" id="BMUL01000006">
    <property type="protein sequence ID" value="GHA82951.1"/>
    <property type="molecule type" value="Genomic_DNA"/>
</dbReference>
<evidence type="ECO:0000313" key="2">
    <source>
        <dbReference type="EMBL" id="GHA82951.1"/>
    </source>
</evidence>
<proteinExistence type="predicted"/>
<organism evidence="2 3">
    <name type="scientific">Streptomyces termitum</name>
    <dbReference type="NCBI Taxonomy" id="67368"/>
    <lineage>
        <taxon>Bacteria</taxon>
        <taxon>Bacillati</taxon>
        <taxon>Actinomycetota</taxon>
        <taxon>Actinomycetes</taxon>
        <taxon>Kitasatosporales</taxon>
        <taxon>Streptomycetaceae</taxon>
        <taxon>Streptomyces</taxon>
    </lineage>
</organism>
<evidence type="ECO:0000313" key="3">
    <source>
        <dbReference type="Proteomes" id="UP000644020"/>
    </source>
</evidence>
<sequence>MLRIGLAPGLSPSPGRSWLRTTLLVPIDASRSRQCTGHGGGRPTRFRVTRMGTRGAADFPGATWGSGPGGGLGGGSGGGDAAGAGRGIRAVRPVAVGPGPIYRPSTIREQDHKM</sequence>
<feature type="region of interest" description="Disordered" evidence="1">
    <location>
        <begin position="55"/>
        <end position="86"/>
    </location>
</feature>
<comment type="caution">
    <text evidence="2">The sequence shown here is derived from an EMBL/GenBank/DDBJ whole genome shotgun (WGS) entry which is preliminary data.</text>
</comment>
<dbReference type="AlphaFoldDB" id="A0A918T4C6"/>
<dbReference type="Proteomes" id="UP000644020">
    <property type="component" value="Unassembled WGS sequence"/>
</dbReference>
<feature type="region of interest" description="Disordered" evidence="1">
    <location>
        <begin position="95"/>
        <end position="114"/>
    </location>
</feature>
<protein>
    <submittedName>
        <fullName evidence="2">Uncharacterized protein</fullName>
    </submittedName>
</protein>
<evidence type="ECO:0000256" key="1">
    <source>
        <dbReference type="SAM" id="MobiDB-lite"/>
    </source>
</evidence>
<keyword evidence="3" id="KW-1185">Reference proteome</keyword>
<gene>
    <name evidence="2" type="ORF">GCM10010305_28580</name>
</gene>
<accession>A0A918T4C6</accession>
<name>A0A918T4C6_9ACTN</name>